<proteinExistence type="predicted"/>
<sequence length="224" mass="25340">MSVQTVVLAAGPPVAHVCQLALRNALRYFPPDTQELLAPEFAQELRLYGHIYMYRFCPDIEMKAYPVEQYPCRTRVAAAIMHMIMNNLDPAVAQFPQELVTYGGNGQVFSNWAQFWLTMSYLSQMTEEQTLVMYSGHPLGLFPSSPGAPRLVITNGMVIPNYSSRMEYEKLFAMGVTIELYMSRMRKRTRHVLRSVSSDDACVCAAPEQAVTLTLQLEVFPQTL</sequence>
<gene>
    <name evidence="2" type="ORF">BU61_7149</name>
</gene>
<dbReference type="PANTHER" id="PTHR12216">
    <property type="entry name" value="UROCANATE HYDRATASE"/>
    <property type="match status" value="1"/>
</dbReference>
<accession>A0ABX0S8P4</accession>
<dbReference type="Pfam" id="PF17391">
    <property type="entry name" value="Urocanase_N"/>
    <property type="match status" value="1"/>
</dbReference>
<dbReference type="SUPFAM" id="SSF111326">
    <property type="entry name" value="Urocanase"/>
    <property type="match status" value="1"/>
</dbReference>
<keyword evidence="3" id="KW-1185">Reference proteome</keyword>
<comment type="caution">
    <text evidence="2">The sequence shown here is derived from an EMBL/GenBank/DDBJ whole genome shotgun (WGS) entry which is preliminary data.</text>
</comment>
<feature type="domain" description="Urocanase N-terminal" evidence="1">
    <location>
        <begin position="62"/>
        <end position="177"/>
    </location>
</feature>
<dbReference type="Proteomes" id="UP001165941">
    <property type="component" value="Unassembled WGS sequence"/>
</dbReference>
<evidence type="ECO:0000259" key="1">
    <source>
        <dbReference type="Pfam" id="PF17391"/>
    </source>
</evidence>
<dbReference type="PANTHER" id="PTHR12216:SF3">
    <property type="entry name" value="UROCANATE HYDRATASE"/>
    <property type="match status" value="1"/>
</dbReference>
<dbReference type="InterPro" id="IPR023637">
    <property type="entry name" value="Urocanase-like"/>
</dbReference>
<dbReference type="EMBL" id="PGGH01128458">
    <property type="protein sequence ID" value="NIG59770.1"/>
    <property type="molecule type" value="Genomic_DNA"/>
</dbReference>
<name>A0ABX0S8P4_PONBL</name>
<protein>
    <submittedName>
        <fullName evidence="2">Urocanate hydratase</fullName>
    </submittedName>
</protein>
<dbReference type="InterPro" id="IPR036190">
    <property type="entry name" value="Urocanase_sf"/>
</dbReference>
<dbReference type="Gene3D" id="3.40.1770.10">
    <property type="entry name" value="Urocanase superfamily"/>
    <property type="match status" value="1"/>
</dbReference>
<dbReference type="InterPro" id="IPR035400">
    <property type="entry name" value="Urocanase_N"/>
</dbReference>
<reference evidence="2" key="1">
    <citation type="submission" date="2018-05" db="EMBL/GenBank/DDBJ databases">
        <authorList>
            <person name="Pedro S.L.S."/>
            <person name="Freitas R.C."/>
            <person name="Barreto A.S."/>
            <person name="Lima A.O.S."/>
        </authorList>
    </citation>
    <scope>NUCLEOTIDE SEQUENCE</scope>
    <source>
        <strain evidence="2">BP203</strain>
        <tissue evidence="2">Muscle</tissue>
    </source>
</reference>
<evidence type="ECO:0000313" key="2">
    <source>
        <dbReference type="EMBL" id="NIG59770.1"/>
    </source>
</evidence>
<evidence type="ECO:0000313" key="3">
    <source>
        <dbReference type="Proteomes" id="UP001165941"/>
    </source>
</evidence>
<organism evidence="2 3">
    <name type="scientific">Pontoporia blainvillei</name>
    <name type="common">Franciscana</name>
    <name type="synonym">Delphinus blainvillei</name>
    <dbReference type="NCBI Taxonomy" id="48723"/>
    <lineage>
        <taxon>Eukaryota</taxon>
        <taxon>Metazoa</taxon>
        <taxon>Chordata</taxon>
        <taxon>Craniata</taxon>
        <taxon>Vertebrata</taxon>
        <taxon>Euteleostomi</taxon>
        <taxon>Mammalia</taxon>
        <taxon>Eutheria</taxon>
        <taxon>Laurasiatheria</taxon>
        <taxon>Artiodactyla</taxon>
        <taxon>Whippomorpha</taxon>
        <taxon>Cetacea</taxon>
        <taxon>Odontoceti</taxon>
        <taxon>Pontoporiidae</taxon>
        <taxon>Pontoporia</taxon>
    </lineage>
</organism>